<dbReference type="RefSeq" id="WP_378283772.1">
    <property type="nucleotide sequence ID" value="NZ_JBHSON010000028.1"/>
</dbReference>
<keyword evidence="4 8" id="KW-0812">Transmembrane</keyword>
<dbReference type="InterPro" id="IPR036259">
    <property type="entry name" value="MFS_trans_sf"/>
</dbReference>
<keyword evidence="6 8" id="KW-0472">Membrane</keyword>
<sequence>MSATVAPQPGHGPGSGPASGKAARAGAREWAGLAVLALPTLLLSLDNTVLFLALPHLGEDLRPGPTQLLWIMDVYGFMMAGFLVTMGTLGDRIGRRRLLVTGAAAFGAASALAAYAPTAEALIAARVLLGVTGATLMPSALALISTMFRDERQRTLAIGVFTGCFMGGAALGPIVGGALLESFWWGSVFLIGVPVMLLLLITAPLLLPESRDPGAGRVDPPGVALSLLAILPFIYGLKEIAKDPAQPLAYAALAAGALFGTLFVRRQRTVPHPLLDLRLFRRRSFSAALVIVLFGMVVQGGVYLFASQYLQSVEGLSPLRSGLWLALPTLALVAGSLLSPLAARRIRPGTLIAAGLVTAAAGFLLMAAADGPAALISGMTVGFLGTAPVGALGIGLIVGSAPQEKAGAASAVAETSGEFGIALGVAVLGSAGTAAYRALLDVPAEAPPEAETAARESVGGAVTAAEGLPSPLAGQLLDNAKEAFMSGLGVTALISTVLVLALAALAAALLRHQPPIGR</sequence>
<dbReference type="EMBL" id="JBHSON010000028">
    <property type="protein sequence ID" value="MFC5748137.1"/>
    <property type="molecule type" value="Genomic_DNA"/>
</dbReference>
<comment type="caution">
    <text evidence="10">The sequence shown here is derived from an EMBL/GenBank/DDBJ whole genome shotgun (WGS) entry which is preliminary data.</text>
</comment>
<feature type="transmembrane region" description="Helical" evidence="8">
    <location>
        <begin position="156"/>
        <end position="176"/>
    </location>
</feature>
<reference evidence="11" key="1">
    <citation type="journal article" date="2019" name="Int. J. Syst. Evol. Microbiol.">
        <title>The Global Catalogue of Microorganisms (GCM) 10K type strain sequencing project: providing services to taxonomists for standard genome sequencing and annotation.</title>
        <authorList>
            <consortium name="The Broad Institute Genomics Platform"/>
            <consortium name="The Broad Institute Genome Sequencing Center for Infectious Disease"/>
            <person name="Wu L."/>
            <person name="Ma J."/>
        </authorList>
    </citation>
    <scope>NUCLEOTIDE SEQUENCE [LARGE SCALE GENOMIC DNA]</scope>
    <source>
        <strain evidence="11">KCTC 42087</strain>
    </source>
</reference>
<feature type="region of interest" description="Disordered" evidence="7">
    <location>
        <begin position="1"/>
        <end position="22"/>
    </location>
</feature>
<keyword evidence="3" id="KW-1003">Cell membrane</keyword>
<feature type="transmembrane region" description="Helical" evidence="8">
    <location>
        <begin position="285"/>
        <end position="310"/>
    </location>
</feature>
<evidence type="ECO:0000259" key="9">
    <source>
        <dbReference type="PROSITE" id="PS50850"/>
    </source>
</evidence>
<feature type="transmembrane region" description="Helical" evidence="8">
    <location>
        <begin position="247"/>
        <end position="264"/>
    </location>
</feature>
<protein>
    <submittedName>
        <fullName evidence="10">MFS transporter</fullName>
    </submittedName>
</protein>
<proteinExistence type="predicted"/>
<evidence type="ECO:0000256" key="4">
    <source>
        <dbReference type="ARBA" id="ARBA00022692"/>
    </source>
</evidence>
<feature type="transmembrane region" description="Helical" evidence="8">
    <location>
        <begin position="30"/>
        <end position="55"/>
    </location>
</feature>
<dbReference type="Gene3D" id="1.20.1250.20">
    <property type="entry name" value="MFS general substrate transporter like domains"/>
    <property type="match status" value="1"/>
</dbReference>
<feature type="domain" description="Major facilitator superfamily (MFS) profile" evidence="9">
    <location>
        <begin position="32"/>
        <end position="515"/>
    </location>
</feature>
<evidence type="ECO:0000256" key="3">
    <source>
        <dbReference type="ARBA" id="ARBA00022475"/>
    </source>
</evidence>
<feature type="transmembrane region" description="Helical" evidence="8">
    <location>
        <begin position="123"/>
        <end position="144"/>
    </location>
</feature>
<dbReference type="Pfam" id="PF07690">
    <property type="entry name" value="MFS_1"/>
    <property type="match status" value="1"/>
</dbReference>
<dbReference type="PRINTS" id="PR01035">
    <property type="entry name" value="TCRTETA"/>
</dbReference>
<evidence type="ECO:0000256" key="1">
    <source>
        <dbReference type="ARBA" id="ARBA00004651"/>
    </source>
</evidence>
<organism evidence="10 11">
    <name type="scientific">Actinomadura rugatobispora</name>
    <dbReference type="NCBI Taxonomy" id="1994"/>
    <lineage>
        <taxon>Bacteria</taxon>
        <taxon>Bacillati</taxon>
        <taxon>Actinomycetota</taxon>
        <taxon>Actinomycetes</taxon>
        <taxon>Streptosporangiales</taxon>
        <taxon>Thermomonosporaceae</taxon>
        <taxon>Actinomadura</taxon>
    </lineage>
</organism>
<feature type="transmembrane region" description="Helical" evidence="8">
    <location>
        <begin position="67"/>
        <end position="86"/>
    </location>
</feature>
<gene>
    <name evidence="10" type="ORF">ACFPZN_21125</name>
</gene>
<dbReference type="InterPro" id="IPR020846">
    <property type="entry name" value="MFS_dom"/>
</dbReference>
<feature type="transmembrane region" description="Helical" evidence="8">
    <location>
        <begin position="419"/>
        <end position="439"/>
    </location>
</feature>
<dbReference type="PANTHER" id="PTHR42718">
    <property type="entry name" value="MAJOR FACILITATOR SUPERFAMILY MULTIDRUG TRANSPORTER MFSC"/>
    <property type="match status" value="1"/>
</dbReference>
<evidence type="ECO:0000313" key="10">
    <source>
        <dbReference type="EMBL" id="MFC5748137.1"/>
    </source>
</evidence>
<accession>A0ABW1A0D1</accession>
<evidence type="ECO:0000256" key="8">
    <source>
        <dbReference type="SAM" id="Phobius"/>
    </source>
</evidence>
<dbReference type="InterPro" id="IPR011701">
    <property type="entry name" value="MFS"/>
</dbReference>
<dbReference type="PROSITE" id="PS50850">
    <property type="entry name" value="MFS"/>
    <property type="match status" value="1"/>
</dbReference>
<evidence type="ECO:0000313" key="11">
    <source>
        <dbReference type="Proteomes" id="UP001596074"/>
    </source>
</evidence>
<feature type="transmembrane region" description="Helical" evidence="8">
    <location>
        <begin position="375"/>
        <end position="398"/>
    </location>
</feature>
<dbReference type="InterPro" id="IPR006311">
    <property type="entry name" value="TAT_signal"/>
</dbReference>
<feature type="transmembrane region" description="Helical" evidence="8">
    <location>
        <begin position="182"/>
        <end position="206"/>
    </location>
</feature>
<dbReference type="Proteomes" id="UP001596074">
    <property type="component" value="Unassembled WGS sequence"/>
</dbReference>
<evidence type="ECO:0000256" key="6">
    <source>
        <dbReference type="ARBA" id="ARBA00023136"/>
    </source>
</evidence>
<feature type="transmembrane region" description="Helical" evidence="8">
    <location>
        <begin position="98"/>
        <end position="117"/>
    </location>
</feature>
<evidence type="ECO:0000256" key="5">
    <source>
        <dbReference type="ARBA" id="ARBA00022989"/>
    </source>
</evidence>
<evidence type="ECO:0000256" key="7">
    <source>
        <dbReference type="SAM" id="MobiDB-lite"/>
    </source>
</evidence>
<comment type="subcellular location">
    <subcellularLocation>
        <location evidence="1">Cell membrane</location>
        <topology evidence="1">Multi-pass membrane protein</topology>
    </subcellularLocation>
</comment>
<dbReference type="CDD" id="cd17321">
    <property type="entry name" value="MFS_MMR_MDR_like"/>
    <property type="match status" value="1"/>
</dbReference>
<feature type="transmembrane region" description="Helical" evidence="8">
    <location>
        <begin position="322"/>
        <end position="343"/>
    </location>
</feature>
<evidence type="ECO:0000256" key="2">
    <source>
        <dbReference type="ARBA" id="ARBA00022448"/>
    </source>
</evidence>
<feature type="transmembrane region" description="Helical" evidence="8">
    <location>
        <begin position="218"/>
        <end position="235"/>
    </location>
</feature>
<dbReference type="PROSITE" id="PS51318">
    <property type="entry name" value="TAT"/>
    <property type="match status" value="1"/>
</dbReference>
<dbReference type="PANTHER" id="PTHR42718:SF47">
    <property type="entry name" value="METHYL VIOLOGEN RESISTANCE PROTEIN SMVA"/>
    <property type="match status" value="1"/>
</dbReference>
<feature type="transmembrane region" description="Helical" evidence="8">
    <location>
        <begin position="484"/>
        <end position="510"/>
    </location>
</feature>
<dbReference type="SUPFAM" id="SSF103473">
    <property type="entry name" value="MFS general substrate transporter"/>
    <property type="match status" value="1"/>
</dbReference>
<dbReference type="InterPro" id="IPR001958">
    <property type="entry name" value="Tet-R_TetA/multi-R_MdtG-like"/>
</dbReference>
<keyword evidence="5 8" id="KW-1133">Transmembrane helix</keyword>
<feature type="transmembrane region" description="Helical" evidence="8">
    <location>
        <begin position="350"/>
        <end position="369"/>
    </location>
</feature>
<keyword evidence="2" id="KW-0813">Transport</keyword>
<name>A0ABW1A0D1_9ACTN</name>
<keyword evidence="11" id="KW-1185">Reference proteome</keyword>